<sequence>MSTRTNIIIKDSNQSVQRLIYHHCDGYFEGVGCEIKNEILPIYINNHKSFHVNDLWAEIIDFDEQYMNSECIHGDIEYLYMLEVISDSVLKFKCWSVPCFGTYDYTTNENCTLIYEADIFINGRKKVIVNECQDSDDEYDSSYGDNTTACDEVETVIDESKTTLEHINYRNMLITKIVDANYSSKMTKEEFTQILKDFYDVIILKNKLKII</sequence>
<name>A0ABZ0Z1J2_9CAUD</name>
<dbReference type="EMBL" id="OR769222">
    <property type="protein sequence ID" value="WQJ53058.1"/>
    <property type="molecule type" value="Genomic_DNA"/>
</dbReference>
<reference evidence="1 2" key="1">
    <citation type="submission" date="2023-11" db="EMBL/GenBank/DDBJ databases">
        <authorList>
            <person name="Cook R."/>
            <person name="Crisci M."/>
            <person name="Pye H."/>
            <person name="Adriaenssens E."/>
            <person name="Santini J."/>
        </authorList>
    </citation>
    <scope>NUCLEOTIDE SEQUENCE [LARGE SCALE GENOMIC DNA]</scope>
    <source>
        <strain evidence="1">Lak_Megaphage_RVC_JS4_GC31</strain>
    </source>
</reference>
<organism evidence="1 2">
    <name type="scientific">phage Lak_Megaphage_RVC_JS4_GC31</name>
    <dbReference type="NCBI Taxonomy" id="3109228"/>
    <lineage>
        <taxon>Viruses</taxon>
        <taxon>Duplodnaviria</taxon>
        <taxon>Heunggongvirae</taxon>
        <taxon>Uroviricota</taxon>
        <taxon>Caudoviricetes</taxon>
        <taxon>Caudoviricetes code 15 clade</taxon>
    </lineage>
</organism>
<protein>
    <submittedName>
        <fullName evidence="1">Uncharacterized protein</fullName>
    </submittedName>
</protein>
<dbReference type="Proteomes" id="UP001349343">
    <property type="component" value="Segment"/>
</dbReference>
<evidence type="ECO:0000313" key="2">
    <source>
        <dbReference type="Proteomes" id="UP001349343"/>
    </source>
</evidence>
<proteinExistence type="predicted"/>
<evidence type="ECO:0000313" key="1">
    <source>
        <dbReference type="EMBL" id="WQJ53058.1"/>
    </source>
</evidence>
<accession>A0ABZ0Z1J2</accession>
<keyword evidence="2" id="KW-1185">Reference proteome</keyword>